<name>A0A8B9KVA5_ASTMX</name>
<proteinExistence type="inferred from homology"/>
<protein>
    <submittedName>
        <fullName evidence="16">Sp3 transcription factor</fullName>
    </submittedName>
    <submittedName>
        <fullName evidence="15">Transcription factor Sp3 isoform X1</fullName>
    </submittedName>
</protein>
<keyword evidence="2" id="KW-0479">Metal-binding</keyword>
<dbReference type="PANTHER" id="PTHR23235">
    <property type="entry name" value="KRUEPPEL-LIKE TRANSCRIPTION FACTOR"/>
    <property type="match status" value="1"/>
</dbReference>
<evidence type="ECO:0000256" key="13">
    <source>
        <dbReference type="SAM" id="MobiDB-lite"/>
    </source>
</evidence>
<dbReference type="SUPFAM" id="SSF57667">
    <property type="entry name" value="beta-beta-alpha zinc fingers"/>
    <property type="match status" value="2"/>
</dbReference>
<feature type="region of interest" description="Disordered" evidence="13">
    <location>
        <begin position="466"/>
        <end position="494"/>
    </location>
</feature>
<evidence type="ECO:0000256" key="6">
    <source>
        <dbReference type="ARBA" id="ARBA00023015"/>
    </source>
</evidence>
<evidence type="ECO:0000256" key="10">
    <source>
        <dbReference type="ARBA" id="ARBA00023242"/>
    </source>
</evidence>
<evidence type="ECO:0000256" key="5">
    <source>
        <dbReference type="ARBA" id="ARBA00022833"/>
    </source>
</evidence>
<comment type="subcellular location">
    <subcellularLocation>
        <location evidence="1">Nucleus</location>
    </subcellularLocation>
</comment>
<dbReference type="EMBL" id="JAICCE010000011">
    <property type="protein sequence ID" value="KAG9271460.1"/>
    <property type="molecule type" value="Genomic_DNA"/>
</dbReference>
<feature type="domain" description="C2H2-type" evidence="14">
    <location>
        <begin position="549"/>
        <end position="578"/>
    </location>
</feature>
<dbReference type="Ensembl" id="ENSAMXT00005044319.1">
    <property type="protein sequence ID" value="ENSAMXP00005040695.1"/>
    <property type="gene ID" value="ENSAMXG00005019079.1"/>
</dbReference>
<comment type="similarity">
    <text evidence="11">Belongs to the Sp1 C2H2-type zinc-finger protein family.</text>
</comment>
<dbReference type="PROSITE" id="PS50157">
    <property type="entry name" value="ZINC_FINGER_C2H2_2"/>
    <property type="match status" value="3"/>
</dbReference>
<keyword evidence="3" id="KW-0677">Repeat</keyword>
<keyword evidence="10" id="KW-0539">Nucleus</keyword>
<dbReference type="InterPro" id="IPR036236">
    <property type="entry name" value="Znf_C2H2_sf"/>
</dbReference>
<evidence type="ECO:0000256" key="11">
    <source>
        <dbReference type="ARBA" id="ARBA00038409"/>
    </source>
</evidence>
<reference evidence="15 18" key="1">
    <citation type="submission" date="2021-07" db="EMBL/GenBank/DDBJ databases">
        <authorList>
            <person name="Imarazene B."/>
            <person name="Zahm M."/>
            <person name="Klopp C."/>
            <person name="Cabau C."/>
            <person name="Beille S."/>
            <person name="Jouanno E."/>
            <person name="Castinel A."/>
            <person name="Lluch J."/>
            <person name="Gil L."/>
            <person name="Kuchtly C."/>
            <person name="Lopez Roques C."/>
            <person name="Donnadieu C."/>
            <person name="Parrinello H."/>
            <person name="Journot L."/>
            <person name="Du K."/>
            <person name="Schartl M."/>
            <person name="Retaux S."/>
            <person name="Guiguen Y."/>
        </authorList>
    </citation>
    <scope>NUCLEOTIDE SEQUENCE [LARGE SCALE GENOMIC DNA]</scope>
    <source>
        <strain evidence="15">Pach_M1</strain>
        <tissue evidence="15">Testis</tissue>
    </source>
</reference>
<accession>A0A8B9KVA5</accession>
<dbReference type="GO" id="GO:0005634">
    <property type="term" value="C:nucleus"/>
    <property type="evidence" value="ECO:0007669"/>
    <property type="project" value="UniProtKB-SubCell"/>
</dbReference>
<feature type="compositionally biased region" description="Polar residues" evidence="13">
    <location>
        <begin position="7"/>
        <end position="28"/>
    </location>
</feature>
<dbReference type="Pfam" id="PF00096">
    <property type="entry name" value="zf-C2H2"/>
    <property type="match status" value="3"/>
</dbReference>
<evidence type="ECO:0000259" key="14">
    <source>
        <dbReference type="PROSITE" id="PS50157"/>
    </source>
</evidence>
<dbReference type="PANTHER" id="PTHR23235:SF3">
    <property type="entry name" value="TRANSCRIPTION FACTOR SP3"/>
    <property type="match status" value="1"/>
</dbReference>
<dbReference type="PROSITE" id="PS00028">
    <property type="entry name" value="ZINC_FINGER_C2H2_1"/>
    <property type="match status" value="3"/>
</dbReference>
<dbReference type="FunFam" id="3.30.160.60:FF:000014">
    <property type="entry name" value="Transcription factor Sp3"/>
    <property type="match status" value="1"/>
</dbReference>
<evidence type="ECO:0000256" key="3">
    <source>
        <dbReference type="ARBA" id="ARBA00022737"/>
    </source>
</evidence>
<feature type="domain" description="C2H2-type" evidence="14">
    <location>
        <begin position="579"/>
        <end position="608"/>
    </location>
</feature>
<feature type="region of interest" description="Disordered" evidence="13">
    <location>
        <begin position="1"/>
        <end position="31"/>
    </location>
</feature>
<dbReference type="GO" id="GO:0035118">
    <property type="term" value="P:embryonic pectoral fin morphogenesis"/>
    <property type="evidence" value="ECO:0007669"/>
    <property type="project" value="UniProtKB-ARBA"/>
</dbReference>
<evidence type="ECO:0000313" key="15">
    <source>
        <dbReference type="EMBL" id="KAG9271460.1"/>
    </source>
</evidence>
<dbReference type="GO" id="GO:0000978">
    <property type="term" value="F:RNA polymerase II cis-regulatory region sequence-specific DNA binding"/>
    <property type="evidence" value="ECO:0007669"/>
    <property type="project" value="TreeGrafter"/>
</dbReference>
<evidence type="ECO:0000313" key="16">
    <source>
        <dbReference type="Ensembl" id="ENSAMXP00005040695.1"/>
    </source>
</evidence>
<feature type="domain" description="C2H2-type" evidence="14">
    <location>
        <begin position="609"/>
        <end position="636"/>
    </location>
</feature>
<dbReference type="AlphaFoldDB" id="A0A8B9KVA5"/>
<dbReference type="GeneID" id="103031127"/>
<evidence type="ECO:0000256" key="9">
    <source>
        <dbReference type="ARBA" id="ARBA00023163"/>
    </source>
</evidence>
<dbReference type="GO" id="GO:0045743">
    <property type="term" value="P:positive regulation of fibroblast growth factor receptor signaling pathway"/>
    <property type="evidence" value="ECO:0007669"/>
    <property type="project" value="UniProtKB-ARBA"/>
</dbReference>
<dbReference type="Proteomes" id="UP000752171">
    <property type="component" value="Unassembled WGS sequence"/>
</dbReference>
<dbReference type="CTD" id="558652"/>
<evidence type="ECO:0000256" key="8">
    <source>
        <dbReference type="ARBA" id="ARBA00023159"/>
    </source>
</evidence>
<dbReference type="FunFam" id="3.30.160.60:FF:000061">
    <property type="entry name" value="Transcription factor Sp3"/>
    <property type="match status" value="1"/>
</dbReference>
<organism evidence="16 17">
    <name type="scientific">Astyanax mexicanus</name>
    <name type="common">Blind cave fish</name>
    <name type="synonym">Astyanax fasciatus mexicanus</name>
    <dbReference type="NCBI Taxonomy" id="7994"/>
    <lineage>
        <taxon>Eukaryota</taxon>
        <taxon>Metazoa</taxon>
        <taxon>Chordata</taxon>
        <taxon>Craniata</taxon>
        <taxon>Vertebrata</taxon>
        <taxon>Euteleostomi</taxon>
        <taxon>Actinopterygii</taxon>
        <taxon>Neopterygii</taxon>
        <taxon>Teleostei</taxon>
        <taxon>Ostariophysi</taxon>
        <taxon>Characiformes</taxon>
        <taxon>Characoidei</taxon>
        <taxon>Acestrorhamphidae</taxon>
        <taxon>Acestrorhamphinae</taxon>
        <taxon>Astyanax</taxon>
    </lineage>
</organism>
<evidence type="ECO:0000256" key="1">
    <source>
        <dbReference type="ARBA" id="ARBA00004123"/>
    </source>
</evidence>
<keyword evidence="5" id="KW-0862">Zinc</keyword>
<reference evidence="16" key="2">
    <citation type="submission" date="2025-05" db="UniProtKB">
        <authorList>
            <consortium name="Ensembl"/>
        </authorList>
    </citation>
    <scope>IDENTIFICATION</scope>
</reference>
<evidence type="ECO:0000256" key="2">
    <source>
        <dbReference type="ARBA" id="ARBA00022723"/>
    </source>
</evidence>
<evidence type="ECO:0000256" key="7">
    <source>
        <dbReference type="ARBA" id="ARBA00023125"/>
    </source>
</evidence>
<dbReference type="Gene3D" id="3.30.160.60">
    <property type="entry name" value="Classic Zinc Finger"/>
    <property type="match status" value="3"/>
</dbReference>
<keyword evidence="7" id="KW-0238">DNA-binding</keyword>
<gene>
    <name evidence="15" type="primary">SP3</name>
    <name evidence="15" type="ORF">AMEX_G14387</name>
</gene>
<dbReference type="SMART" id="SM00355">
    <property type="entry name" value="ZnF_C2H2"/>
    <property type="match status" value="3"/>
</dbReference>
<dbReference type="Proteomes" id="UP000694621">
    <property type="component" value="Unplaced"/>
</dbReference>
<evidence type="ECO:0000313" key="18">
    <source>
        <dbReference type="Proteomes" id="UP000752171"/>
    </source>
</evidence>
<keyword evidence="4 12" id="KW-0863">Zinc-finger</keyword>
<dbReference type="InterPro" id="IPR013087">
    <property type="entry name" value="Znf_C2H2_type"/>
</dbReference>
<keyword evidence="6" id="KW-0805">Transcription regulation</keyword>
<dbReference type="FunFam" id="3.30.160.60:FF:000026">
    <property type="entry name" value="Transcription factor Sp3"/>
    <property type="match status" value="1"/>
</dbReference>
<keyword evidence="8" id="KW-0010">Activator</keyword>
<evidence type="ECO:0000256" key="12">
    <source>
        <dbReference type="PROSITE-ProRule" id="PRU00042"/>
    </source>
</evidence>
<sequence length="710" mass="74314">MAALDVDSSQSEFPQQDGSRGDQDTQPSPLALLAATCSELGSPASERENGGGAAAAAAVAADPTSVHLATSERWDEGKDESDIVQLSGAGIVTSNGQYVLPLQGLQGLQSHPILLTSGTDSSTNAVPNIQYQVIPQIQTADGQLSFSTSTVDGASLTQDASGHIQILPDGSQTISVAGTASASILSNSQNLMAQTGHVQQIQGVTLGGSTFNSQGQVVANVPMGLPGNITFVPINSVDLDSLGLSGAQTIATGVTADGQLIMTNQTVEHSECSKKGEQLSQSTLVVSNNNAAADMFVPTTSSSSSSSSQLATSTIDGTGVLTQATAVPDQTEGYLSQGQVSAGQQVIQLQTSDGQVVQQQISAQGQQPLQNVQLINPGTFLIQAQTVTPSGEIQWQTFQVQGIQNLQNLQLQTTPAQQITLAPVQTLSLGQGGSLSSTPVSISSGQIPNLQTVTVNSVGQAAIQLQHGDDTDSPGDIHIKEEPDSEEWSLGGDSTLNTNDLSHLRVRLVEEDMEGMGQEGKRLRRVACTCPNCKEGGGRGTSMGKKKQHVCHIVGCGKVYGKTSHLRAHLRWHSGERPFVCNWMFCGKRFTRSDELQRHRRTHTGEKKFVCPQCSKRFMRSDHLAKHIKTHQNKKGGGGTVVATMDTSASSDSIITSGGTTLILTNIQPGAVQGLATVNATINTSNSQDLLTTAEIPLQLVAVAASDATE</sequence>
<evidence type="ECO:0000313" key="17">
    <source>
        <dbReference type="Proteomes" id="UP000694621"/>
    </source>
</evidence>
<feature type="compositionally biased region" description="Basic and acidic residues" evidence="13">
    <location>
        <begin position="467"/>
        <end position="482"/>
    </location>
</feature>
<dbReference type="GO" id="GO:0000981">
    <property type="term" value="F:DNA-binding transcription factor activity, RNA polymerase II-specific"/>
    <property type="evidence" value="ECO:0007669"/>
    <property type="project" value="TreeGrafter"/>
</dbReference>
<evidence type="ECO:0000256" key="4">
    <source>
        <dbReference type="ARBA" id="ARBA00022771"/>
    </source>
</evidence>
<dbReference type="OrthoDB" id="6365676at2759"/>
<dbReference type="GO" id="GO:0008270">
    <property type="term" value="F:zinc ion binding"/>
    <property type="evidence" value="ECO:0007669"/>
    <property type="project" value="UniProtKB-KW"/>
</dbReference>
<keyword evidence="9" id="KW-0804">Transcription</keyword>